<evidence type="ECO:0000256" key="2">
    <source>
        <dbReference type="ARBA" id="ARBA00011881"/>
    </source>
</evidence>
<feature type="binding site" evidence="10">
    <location>
        <position position="121"/>
    </location>
    <ligand>
        <name>L-aspartate</name>
        <dbReference type="ChEBI" id="CHEBI:29991"/>
    </ligand>
</feature>
<dbReference type="GO" id="GO:0005524">
    <property type="term" value="F:ATP binding"/>
    <property type="evidence" value="ECO:0007669"/>
    <property type="project" value="UniProtKB-UniRule"/>
</dbReference>
<dbReference type="EMBL" id="QGKL01000005">
    <property type="protein sequence ID" value="PWQ99433.1"/>
    <property type="molecule type" value="Genomic_DNA"/>
</dbReference>
<dbReference type="GO" id="GO:0006526">
    <property type="term" value="P:L-arginine biosynthetic process"/>
    <property type="evidence" value="ECO:0007669"/>
    <property type="project" value="UniProtKB-UniRule"/>
</dbReference>
<dbReference type="FunFam" id="3.40.50.620:FF:000019">
    <property type="entry name" value="Argininosuccinate synthase"/>
    <property type="match status" value="1"/>
</dbReference>
<evidence type="ECO:0000313" key="13">
    <source>
        <dbReference type="EMBL" id="PWQ99433.1"/>
    </source>
</evidence>
<dbReference type="Gene3D" id="1.20.5.470">
    <property type="entry name" value="Single helix bin"/>
    <property type="match status" value="1"/>
</dbReference>
<dbReference type="InterPro" id="IPR018223">
    <property type="entry name" value="Arginosuc_synth_CS"/>
</dbReference>
<feature type="binding site" evidence="10">
    <location>
        <position position="125"/>
    </location>
    <ligand>
        <name>L-aspartate</name>
        <dbReference type="ChEBI" id="CHEBI:29991"/>
    </ligand>
</feature>
<organism evidence="13 14">
    <name type="scientific">Leucothrix arctica</name>
    <dbReference type="NCBI Taxonomy" id="1481894"/>
    <lineage>
        <taxon>Bacteria</taxon>
        <taxon>Pseudomonadati</taxon>
        <taxon>Pseudomonadota</taxon>
        <taxon>Gammaproteobacteria</taxon>
        <taxon>Thiotrichales</taxon>
        <taxon>Thiotrichaceae</taxon>
        <taxon>Leucothrix</taxon>
    </lineage>
</organism>
<evidence type="ECO:0000256" key="6">
    <source>
        <dbReference type="ARBA" id="ARBA00022598"/>
    </source>
</evidence>
<keyword evidence="5 10" id="KW-0055">Arginine biosynthesis</keyword>
<dbReference type="PANTHER" id="PTHR11587">
    <property type="entry name" value="ARGININOSUCCINATE SYNTHASE"/>
    <property type="match status" value="1"/>
</dbReference>
<feature type="binding site" evidence="10">
    <location>
        <position position="278"/>
    </location>
    <ligand>
        <name>L-citrulline</name>
        <dbReference type="ChEBI" id="CHEBI:57743"/>
    </ligand>
</feature>
<feature type="binding site" evidence="10">
    <location>
        <position position="266"/>
    </location>
    <ligand>
        <name>L-citrulline</name>
        <dbReference type="ChEBI" id="CHEBI:57743"/>
    </ligand>
</feature>
<dbReference type="SUPFAM" id="SSF69864">
    <property type="entry name" value="Argininosuccinate synthetase, C-terminal domain"/>
    <property type="match status" value="1"/>
</dbReference>
<dbReference type="PROSITE" id="PS00565">
    <property type="entry name" value="ARGININOSUCCIN_SYN_2"/>
    <property type="match status" value="1"/>
</dbReference>
<feature type="binding site" evidence="10">
    <location>
        <position position="125"/>
    </location>
    <ligand>
        <name>L-citrulline</name>
        <dbReference type="ChEBI" id="CHEBI:57743"/>
    </ligand>
</feature>
<dbReference type="FunFam" id="1.20.5.470:FF:000001">
    <property type="entry name" value="Argininosuccinate synthase"/>
    <property type="match status" value="1"/>
</dbReference>
<dbReference type="NCBIfam" id="TIGR00032">
    <property type="entry name" value="argG"/>
    <property type="match status" value="1"/>
</dbReference>
<evidence type="ECO:0000256" key="7">
    <source>
        <dbReference type="ARBA" id="ARBA00022605"/>
    </source>
</evidence>
<keyword evidence="14" id="KW-1185">Reference proteome</keyword>
<dbReference type="OrthoDB" id="9801641at2"/>
<evidence type="ECO:0000313" key="14">
    <source>
        <dbReference type="Proteomes" id="UP000245506"/>
    </source>
</evidence>
<dbReference type="InterPro" id="IPR048267">
    <property type="entry name" value="Arginosuc_syn_N"/>
</dbReference>
<feature type="binding site" evidence="10">
    <location>
        <begin position="11"/>
        <end position="19"/>
    </location>
    <ligand>
        <name>ATP</name>
        <dbReference type="ChEBI" id="CHEBI:30616"/>
    </ligand>
</feature>
<name>A0A317CPM7_9GAMM</name>
<feature type="domain" description="Arginosuccinate synthase-like N-terminal" evidence="11">
    <location>
        <begin position="7"/>
        <end position="168"/>
    </location>
</feature>
<comment type="catalytic activity">
    <reaction evidence="10">
        <text>L-citrulline + L-aspartate + ATP = 2-(N(omega)-L-arginino)succinate + AMP + diphosphate + H(+)</text>
        <dbReference type="Rhea" id="RHEA:10932"/>
        <dbReference type="ChEBI" id="CHEBI:15378"/>
        <dbReference type="ChEBI" id="CHEBI:29991"/>
        <dbReference type="ChEBI" id="CHEBI:30616"/>
        <dbReference type="ChEBI" id="CHEBI:33019"/>
        <dbReference type="ChEBI" id="CHEBI:57472"/>
        <dbReference type="ChEBI" id="CHEBI:57743"/>
        <dbReference type="ChEBI" id="CHEBI:456215"/>
        <dbReference type="EC" id="6.3.4.5"/>
    </reaction>
</comment>
<dbReference type="SUPFAM" id="SSF52402">
    <property type="entry name" value="Adenine nucleotide alpha hydrolases-like"/>
    <property type="match status" value="1"/>
</dbReference>
<keyword evidence="6 10" id="KW-0436">Ligase</keyword>
<proteinExistence type="inferred from homology"/>
<keyword evidence="8 10" id="KW-0547">Nucleotide-binding</keyword>
<keyword evidence="7 10" id="KW-0028">Amino-acid biosynthesis</keyword>
<feature type="binding site" evidence="10">
    <location>
        <position position="38"/>
    </location>
    <ligand>
        <name>ATP</name>
        <dbReference type="ChEBI" id="CHEBI:30616"/>
    </ligand>
</feature>
<sequence length="405" mass="45163">MSQSVNKVVLAYSGGLDTSIIAKWLSETYGCEVVTFTADIGQGEEVEPARAKAKAMGIKEIYIEDLREEFVRDYVFPMFRANAIYEGEYLLGTSIARPLIAKRLIEIANETGADAVSHGATGKGNDQVRFELGAYALKPGVQVIAPWREWDLNSRESLMKYAEEHNIPVDYQKAKTKSPYSMDANLLHISYEGGILEDPWAEAEDDMWRWSVSPEDAPDVATYITLTYEKGDPVALDGERLSPAAMLETLNKIGGDNGIGRLDIVENRYVGMKSRGCYETPGGTIMMKGHRGIESLTLDREVGHLKDALMPKYTEMIYNGYWWSPEREMMQAMIDASQTHVNGDVRMKLYKGSVSVVGRKSEKDSLFDEKIATFEDDEGSYNQADAEGFIKLNALRLRIGAGRKG</sequence>
<dbReference type="GO" id="GO:0005737">
    <property type="term" value="C:cytoplasm"/>
    <property type="evidence" value="ECO:0007669"/>
    <property type="project" value="UniProtKB-SubCell"/>
</dbReference>
<dbReference type="CDD" id="cd01999">
    <property type="entry name" value="ASS"/>
    <property type="match status" value="1"/>
</dbReference>
<keyword evidence="9 10" id="KW-0067">ATP-binding</keyword>
<dbReference type="InterPro" id="IPR024074">
    <property type="entry name" value="AS_cat/multimer_dom_body"/>
</dbReference>
<dbReference type="RefSeq" id="WP_109821562.1">
    <property type="nucleotide sequence ID" value="NZ_QGKL01000005.1"/>
</dbReference>
<feature type="binding site" evidence="10">
    <location>
        <position position="126"/>
    </location>
    <ligand>
        <name>L-aspartate</name>
        <dbReference type="ChEBI" id="CHEBI:29991"/>
    </ligand>
</feature>
<evidence type="ECO:0000256" key="4">
    <source>
        <dbReference type="ARBA" id="ARBA00022490"/>
    </source>
</evidence>
<feature type="binding site" evidence="10">
    <location>
        <position position="94"/>
    </location>
    <ligand>
        <name>L-citrulline</name>
        <dbReference type="ChEBI" id="CHEBI:57743"/>
    </ligand>
</feature>
<gene>
    <name evidence="10" type="primary">argG</name>
    <name evidence="13" type="ORF">DKT75_00930</name>
</gene>
<dbReference type="FunFam" id="3.90.1260.10:FF:000007">
    <property type="entry name" value="Argininosuccinate synthase"/>
    <property type="match status" value="1"/>
</dbReference>
<evidence type="ECO:0000259" key="11">
    <source>
        <dbReference type="Pfam" id="PF00764"/>
    </source>
</evidence>
<comment type="caution">
    <text evidence="13">The sequence shown here is derived from an EMBL/GenBank/DDBJ whole genome shotgun (WGS) entry which is preliminary data.</text>
</comment>
<dbReference type="InterPro" id="IPR014729">
    <property type="entry name" value="Rossmann-like_a/b/a_fold"/>
</dbReference>
<protein>
    <recommendedName>
        <fullName evidence="3 10">Argininosuccinate synthase</fullName>
        <ecNumber evidence="3 10">6.3.4.5</ecNumber>
    </recommendedName>
    <alternativeName>
        <fullName evidence="10">Citrulline--aspartate ligase</fullName>
    </alternativeName>
</protein>
<evidence type="ECO:0000256" key="9">
    <source>
        <dbReference type="ARBA" id="ARBA00022840"/>
    </source>
</evidence>
<feature type="binding site" evidence="10">
    <location>
        <position position="89"/>
    </location>
    <ligand>
        <name>L-citrulline</name>
        <dbReference type="ChEBI" id="CHEBI:57743"/>
    </ligand>
</feature>
<evidence type="ECO:0000259" key="12">
    <source>
        <dbReference type="Pfam" id="PF20979"/>
    </source>
</evidence>
<dbReference type="EC" id="6.3.4.5" evidence="3 10"/>
<dbReference type="UniPathway" id="UPA00068">
    <property type="reaction ID" value="UER00113"/>
</dbReference>
<dbReference type="GO" id="GO:0004055">
    <property type="term" value="F:argininosuccinate synthase activity"/>
    <property type="evidence" value="ECO:0007669"/>
    <property type="project" value="UniProtKB-UniRule"/>
</dbReference>
<feature type="binding site" evidence="10">
    <location>
        <position position="190"/>
    </location>
    <ligand>
        <name>L-citrulline</name>
        <dbReference type="ChEBI" id="CHEBI:57743"/>
    </ligand>
</feature>
<accession>A0A317CPM7</accession>
<dbReference type="PROSITE" id="PS00564">
    <property type="entry name" value="ARGININOSUCCIN_SYN_1"/>
    <property type="match status" value="1"/>
</dbReference>
<evidence type="ECO:0000256" key="10">
    <source>
        <dbReference type="HAMAP-Rule" id="MF_00005"/>
    </source>
</evidence>
<comment type="pathway">
    <text evidence="1 10">Amino-acid biosynthesis; L-arginine biosynthesis; L-arginine from L-ornithine and carbamoyl phosphate: step 2/3.</text>
</comment>
<evidence type="ECO:0000256" key="8">
    <source>
        <dbReference type="ARBA" id="ARBA00022741"/>
    </source>
</evidence>
<dbReference type="PANTHER" id="PTHR11587:SF2">
    <property type="entry name" value="ARGININOSUCCINATE SYNTHASE"/>
    <property type="match status" value="1"/>
</dbReference>
<dbReference type="Pfam" id="PF20979">
    <property type="entry name" value="Arginosuc_syn_C"/>
    <property type="match status" value="1"/>
</dbReference>
<feature type="binding site" evidence="10">
    <location>
        <position position="181"/>
    </location>
    <ligand>
        <name>L-citrulline</name>
        <dbReference type="ChEBI" id="CHEBI:57743"/>
    </ligand>
</feature>
<dbReference type="NCBIfam" id="NF001770">
    <property type="entry name" value="PRK00509.1"/>
    <property type="match status" value="1"/>
</dbReference>
<comment type="subunit">
    <text evidence="2 10">Homotetramer.</text>
</comment>
<dbReference type="GO" id="GO:0000050">
    <property type="term" value="P:urea cycle"/>
    <property type="evidence" value="ECO:0007669"/>
    <property type="project" value="TreeGrafter"/>
</dbReference>
<comment type="subcellular location">
    <subcellularLocation>
        <location evidence="10">Cytoplasm</location>
    </subcellularLocation>
</comment>
<comment type="similarity">
    <text evidence="10">Belongs to the argininosuccinate synthase family. Type 1 subfamily.</text>
</comment>
<evidence type="ECO:0000256" key="1">
    <source>
        <dbReference type="ARBA" id="ARBA00004967"/>
    </source>
</evidence>
<dbReference type="HAMAP" id="MF_00005">
    <property type="entry name" value="Arg_succ_synth_type1"/>
    <property type="match status" value="1"/>
</dbReference>
<evidence type="ECO:0000256" key="3">
    <source>
        <dbReference type="ARBA" id="ARBA00012286"/>
    </source>
</evidence>
<dbReference type="InterPro" id="IPR048268">
    <property type="entry name" value="Arginosuc_syn_C"/>
</dbReference>
<dbReference type="GO" id="GO:0000053">
    <property type="term" value="P:argininosuccinate metabolic process"/>
    <property type="evidence" value="ECO:0007669"/>
    <property type="project" value="TreeGrafter"/>
</dbReference>
<keyword evidence="4 10" id="KW-0963">Cytoplasm</keyword>
<dbReference type="Gene3D" id="3.90.1260.10">
    <property type="entry name" value="Argininosuccinate synthetase, chain A, domain 2"/>
    <property type="match status" value="1"/>
</dbReference>
<dbReference type="Gene3D" id="3.40.50.620">
    <property type="entry name" value="HUPs"/>
    <property type="match status" value="1"/>
</dbReference>
<feature type="binding site" evidence="10">
    <location>
        <position position="119"/>
    </location>
    <ligand>
        <name>ATP</name>
        <dbReference type="ChEBI" id="CHEBI:30616"/>
    </ligand>
</feature>
<feature type="domain" description="Arginosuccinate synthase C-terminal" evidence="12">
    <location>
        <begin position="180"/>
        <end position="399"/>
    </location>
</feature>
<dbReference type="InterPro" id="IPR023434">
    <property type="entry name" value="Arginosuc_synth_type_1_subfam"/>
</dbReference>
<dbReference type="InterPro" id="IPR001518">
    <property type="entry name" value="Arginosuc_synth"/>
</dbReference>
<evidence type="ECO:0000256" key="5">
    <source>
        <dbReference type="ARBA" id="ARBA00022571"/>
    </source>
</evidence>
<reference evidence="13 14" key="1">
    <citation type="submission" date="2018-05" db="EMBL/GenBank/DDBJ databases">
        <title>Leucothrix arctica sp. nov., isolated from Arctic seawater.</title>
        <authorList>
            <person name="Choi A."/>
            <person name="Baek K."/>
        </authorList>
    </citation>
    <scope>NUCLEOTIDE SEQUENCE [LARGE SCALE GENOMIC DNA]</scope>
    <source>
        <strain evidence="13 14">IMCC9719</strain>
    </source>
</reference>
<feature type="binding site" evidence="10">
    <location>
        <position position="129"/>
    </location>
    <ligand>
        <name>L-citrulline</name>
        <dbReference type="ChEBI" id="CHEBI:57743"/>
    </ligand>
</feature>
<dbReference type="Pfam" id="PF00764">
    <property type="entry name" value="Arginosuc_synth"/>
    <property type="match status" value="1"/>
</dbReference>
<dbReference type="Proteomes" id="UP000245506">
    <property type="component" value="Unassembled WGS sequence"/>
</dbReference>
<dbReference type="AlphaFoldDB" id="A0A317CPM7"/>